<dbReference type="InterPro" id="IPR036894">
    <property type="entry name" value="YbaB-like_sf"/>
</dbReference>
<feature type="region of interest" description="Disordered" evidence="1">
    <location>
        <begin position="123"/>
        <end position="143"/>
    </location>
</feature>
<evidence type="ECO:0000313" key="2">
    <source>
        <dbReference type="EMBL" id="MDQ2588762.1"/>
    </source>
</evidence>
<keyword evidence="3" id="KW-1185">Reference proteome</keyword>
<reference evidence="2 3" key="1">
    <citation type="submission" date="2017-06" db="EMBL/GenBank/DDBJ databases">
        <title>Cultured bacterium strain Saccharothrix yanglingensis Hhs.015.</title>
        <authorList>
            <person name="Xia Y."/>
        </authorList>
    </citation>
    <scope>NUCLEOTIDE SEQUENCE [LARGE SCALE GENOMIC DNA]</scope>
    <source>
        <strain evidence="2 3">Hhs.015</strain>
    </source>
</reference>
<evidence type="ECO:0000313" key="3">
    <source>
        <dbReference type="Proteomes" id="UP001225605"/>
    </source>
</evidence>
<proteinExistence type="predicted"/>
<protein>
    <recommendedName>
        <fullName evidence="4">YbaB/EbfC family nucleoid-associated protein</fullName>
    </recommendedName>
</protein>
<name>A0ABU0X9P2_9PSEU</name>
<evidence type="ECO:0000256" key="1">
    <source>
        <dbReference type="SAM" id="MobiDB-lite"/>
    </source>
</evidence>
<evidence type="ECO:0008006" key="4">
    <source>
        <dbReference type="Google" id="ProtNLM"/>
    </source>
</evidence>
<gene>
    <name evidence="2" type="ORF">CKY47_33415</name>
</gene>
<dbReference type="SUPFAM" id="SSF82607">
    <property type="entry name" value="YbaB-like"/>
    <property type="match status" value="1"/>
</dbReference>
<accession>A0ABU0X9P2</accession>
<dbReference type="InterPro" id="IPR004401">
    <property type="entry name" value="YbaB/EbfC"/>
</dbReference>
<dbReference type="Gene3D" id="3.30.1310.10">
    <property type="entry name" value="Nucleoid-associated protein YbaB-like domain"/>
    <property type="match status" value="1"/>
</dbReference>
<comment type="caution">
    <text evidence="2">The sequence shown here is derived from an EMBL/GenBank/DDBJ whole genome shotgun (WGS) entry which is preliminary data.</text>
</comment>
<organism evidence="2 3">
    <name type="scientific">Saccharothrix yanglingensis</name>
    <dbReference type="NCBI Taxonomy" id="659496"/>
    <lineage>
        <taxon>Bacteria</taxon>
        <taxon>Bacillati</taxon>
        <taxon>Actinomycetota</taxon>
        <taxon>Actinomycetes</taxon>
        <taxon>Pseudonocardiales</taxon>
        <taxon>Pseudonocardiaceae</taxon>
        <taxon>Saccharothrix</taxon>
    </lineage>
</organism>
<sequence length="143" mass="15529">MIEEVVMPSSHTEQLDQLLTQFQEQQRAMVEIQRRLREIRVTATAPRKVVSVTVGHGGHVTDVKFPTAAYKKMPPAELAGVLVDTIADAQRKAADEAAALMAPQMPPGLDAKAMFSGELDVEAFTPPESGLPEPLRAVLRTEG</sequence>
<dbReference type="Pfam" id="PF02575">
    <property type="entry name" value="YbaB_DNA_bd"/>
    <property type="match status" value="1"/>
</dbReference>
<dbReference type="Proteomes" id="UP001225605">
    <property type="component" value="Unassembled WGS sequence"/>
</dbReference>
<dbReference type="EMBL" id="NSDM01000022">
    <property type="protein sequence ID" value="MDQ2588762.1"/>
    <property type="molecule type" value="Genomic_DNA"/>
</dbReference>